<dbReference type="FunFam" id="1.10.238.10:FF:000336">
    <property type="entry name" value="HLH domain-containing protein"/>
    <property type="match status" value="1"/>
</dbReference>
<accession>A0A8X6XGP5</accession>
<evidence type="ECO:0000256" key="3">
    <source>
        <dbReference type="ARBA" id="ARBA00022837"/>
    </source>
</evidence>
<sequence length="200" mass="22823">MVNGARKSLHSHDDAHCGKSFLCSFFYNFRTFHPSFLKDSVGLSASTMVEELLTTEQIAMLRKAFDMFDRDKKGSIQTNMVATILRTLGQTFEEKDLKELIAEIDVDGSGELEFDEFLTLTARYLVDEDSEAIQEELREAFRMYDKDGKGYINVADLREILRALDDKLTEDELDEMIAEIDTDGSGTVDFEEFMEMMTGD</sequence>
<organism evidence="7 8">
    <name type="scientific">Trichonephila inaurata madagascariensis</name>
    <dbReference type="NCBI Taxonomy" id="2747483"/>
    <lineage>
        <taxon>Eukaryota</taxon>
        <taxon>Metazoa</taxon>
        <taxon>Ecdysozoa</taxon>
        <taxon>Arthropoda</taxon>
        <taxon>Chelicerata</taxon>
        <taxon>Arachnida</taxon>
        <taxon>Araneae</taxon>
        <taxon>Araneomorphae</taxon>
        <taxon>Entelegynae</taxon>
        <taxon>Araneoidea</taxon>
        <taxon>Nephilidae</taxon>
        <taxon>Trichonephila</taxon>
        <taxon>Trichonephila inaurata</taxon>
    </lineage>
</organism>
<gene>
    <name evidence="7" type="ORF">TNIN_409971</name>
</gene>
<dbReference type="Pfam" id="PF13499">
    <property type="entry name" value="EF-hand_7"/>
    <property type="match status" value="2"/>
</dbReference>
<evidence type="ECO:0000256" key="1">
    <source>
        <dbReference type="ARBA" id="ARBA00022723"/>
    </source>
</evidence>
<evidence type="ECO:0000256" key="2">
    <source>
        <dbReference type="ARBA" id="ARBA00022737"/>
    </source>
</evidence>
<dbReference type="GO" id="GO:0016460">
    <property type="term" value="C:myosin II complex"/>
    <property type="evidence" value="ECO:0007669"/>
    <property type="project" value="TreeGrafter"/>
</dbReference>
<reference evidence="7" key="1">
    <citation type="submission" date="2020-08" db="EMBL/GenBank/DDBJ databases">
        <title>Multicomponent nature underlies the extraordinary mechanical properties of spider dragline silk.</title>
        <authorList>
            <person name="Kono N."/>
            <person name="Nakamura H."/>
            <person name="Mori M."/>
            <person name="Yoshida Y."/>
            <person name="Ohtoshi R."/>
            <person name="Malay A.D."/>
            <person name="Moran D.A.P."/>
            <person name="Tomita M."/>
            <person name="Numata K."/>
            <person name="Arakawa K."/>
        </authorList>
    </citation>
    <scope>NUCLEOTIDE SEQUENCE</scope>
</reference>
<dbReference type="PROSITE" id="PS50222">
    <property type="entry name" value="EF_HAND_2"/>
    <property type="match status" value="4"/>
</dbReference>
<dbReference type="GO" id="GO:0005509">
    <property type="term" value="F:calcium ion binding"/>
    <property type="evidence" value="ECO:0007669"/>
    <property type="project" value="InterPro"/>
</dbReference>
<protein>
    <submittedName>
        <fullName evidence="7">Troponin C</fullName>
    </submittedName>
</protein>
<evidence type="ECO:0000313" key="8">
    <source>
        <dbReference type="Proteomes" id="UP000886998"/>
    </source>
</evidence>
<dbReference type="FunFam" id="1.10.238.10:FF:000103">
    <property type="entry name" value="Troponin C Ib"/>
    <property type="match status" value="1"/>
</dbReference>
<keyword evidence="1" id="KW-0479">Metal-binding</keyword>
<feature type="domain" description="EF-hand" evidence="6">
    <location>
        <begin position="92"/>
        <end position="127"/>
    </location>
</feature>
<dbReference type="InterPro" id="IPR018247">
    <property type="entry name" value="EF_Hand_1_Ca_BS"/>
</dbReference>
<dbReference type="InterPro" id="IPR050230">
    <property type="entry name" value="CALM/Myosin/TropC-like"/>
</dbReference>
<dbReference type="InterPro" id="IPR002048">
    <property type="entry name" value="EF_hand_dom"/>
</dbReference>
<evidence type="ECO:0000256" key="4">
    <source>
        <dbReference type="ARBA" id="ARBA00023179"/>
    </source>
</evidence>
<keyword evidence="8" id="KW-1185">Reference proteome</keyword>
<keyword evidence="3" id="KW-0106">Calcium</keyword>
<feature type="domain" description="EF-hand" evidence="6">
    <location>
        <begin position="132"/>
        <end position="167"/>
    </location>
</feature>
<keyword evidence="4" id="KW-0514">Muscle protein</keyword>
<feature type="domain" description="EF-hand" evidence="6">
    <location>
        <begin position="56"/>
        <end position="91"/>
    </location>
</feature>
<comment type="similarity">
    <text evidence="5">Belongs to the troponin C family.</text>
</comment>
<evidence type="ECO:0000313" key="7">
    <source>
        <dbReference type="EMBL" id="GFY51446.1"/>
    </source>
</evidence>
<evidence type="ECO:0000256" key="5">
    <source>
        <dbReference type="ARBA" id="ARBA00038202"/>
    </source>
</evidence>
<proteinExistence type="inferred from homology"/>
<dbReference type="InterPro" id="IPR011992">
    <property type="entry name" value="EF-hand-dom_pair"/>
</dbReference>
<dbReference type="SMART" id="SM00054">
    <property type="entry name" value="EFh"/>
    <property type="match status" value="4"/>
</dbReference>
<dbReference type="Gene3D" id="1.10.238.10">
    <property type="entry name" value="EF-hand"/>
    <property type="match status" value="2"/>
</dbReference>
<name>A0A8X6XGP5_9ARAC</name>
<dbReference type="PANTHER" id="PTHR23048">
    <property type="entry name" value="MYOSIN LIGHT CHAIN 1, 3"/>
    <property type="match status" value="1"/>
</dbReference>
<keyword evidence="2" id="KW-0677">Repeat</keyword>
<feature type="domain" description="EF-hand" evidence="6">
    <location>
        <begin position="168"/>
        <end position="200"/>
    </location>
</feature>
<dbReference type="EMBL" id="BMAV01008088">
    <property type="protein sequence ID" value="GFY51446.1"/>
    <property type="molecule type" value="Genomic_DNA"/>
</dbReference>
<dbReference type="Proteomes" id="UP000886998">
    <property type="component" value="Unassembled WGS sequence"/>
</dbReference>
<dbReference type="OrthoDB" id="26525at2759"/>
<dbReference type="SUPFAM" id="SSF47473">
    <property type="entry name" value="EF-hand"/>
    <property type="match status" value="1"/>
</dbReference>
<dbReference type="CDD" id="cd00051">
    <property type="entry name" value="EFh"/>
    <property type="match status" value="1"/>
</dbReference>
<dbReference type="PANTHER" id="PTHR23048:SF0">
    <property type="entry name" value="CALMODULIN LIKE 3"/>
    <property type="match status" value="1"/>
</dbReference>
<evidence type="ECO:0000259" key="6">
    <source>
        <dbReference type="PROSITE" id="PS50222"/>
    </source>
</evidence>
<comment type="caution">
    <text evidence="7">The sequence shown here is derived from an EMBL/GenBank/DDBJ whole genome shotgun (WGS) entry which is preliminary data.</text>
</comment>
<dbReference type="AlphaFoldDB" id="A0A8X6XGP5"/>
<dbReference type="PROSITE" id="PS00018">
    <property type="entry name" value="EF_HAND_1"/>
    <property type="match status" value="2"/>
</dbReference>